<name>A0A177URD9_9BASI</name>
<gene>
    <name evidence="2" type="ORF">A4X03_0g4146</name>
</gene>
<dbReference type="Proteomes" id="UP000077671">
    <property type="component" value="Unassembled WGS sequence"/>
</dbReference>
<dbReference type="AlphaFoldDB" id="A0A177URD9"/>
<reference evidence="2" key="1">
    <citation type="submission" date="2016-04" db="EMBL/GenBank/DDBJ databases">
        <authorList>
            <person name="Nguyen H.D."/>
            <person name="Kesanakurti P."/>
            <person name="Cullis J."/>
            <person name="Levesque C.A."/>
            <person name="Hambleton S."/>
        </authorList>
    </citation>
    <scope>NUCLEOTIDE SEQUENCE</scope>
    <source>
        <strain evidence="2">DAOMC 238032</strain>
    </source>
</reference>
<evidence type="ECO:0000313" key="2">
    <source>
        <dbReference type="EMBL" id="KAE8259234.1"/>
    </source>
</evidence>
<feature type="region of interest" description="Disordered" evidence="1">
    <location>
        <begin position="1"/>
        <end position="30"/>
    </location>
</feature>
<proteinExistence type="predicted"/>
<comment type="caution">
    <text evidence="2">The sequence shown here is derived from an EMBL/GenBank/DDBJ whole genome shotgun (WGS) entry which is preliminary data.</text>
</comment>
<reference evidence="2" key="2">
    <citation type="journal article" date="2019" name="IMA Fungus">
        <title>Genome sequencing and comparison of five Tilletia species to identify candidate genes for the detection of regulated species infecting wheat.</title>
        <authorList>
            <person name="Nguyen H.D.T."/>
            <person name="Sultana T."/>
            <person name="Kesanakurti P."/>
            <person name="Hambleton S."/>
        </authorList>
    </citation>
    <scope>NUCLEOTIDE SEQUENCE</scope>
    <source>
        <strain evidence="2">DAOMC 238032</strain>
    </source>
</reference>
<evidence type="ECO:0000256" key="1">
    <source>
        <dbReference type="SAM" id="MobiDB-lite"/>
    </source>
</evidence>
<accession>A0A177URD9</accession>
<organism evidence="2 3">
    <name type="scientific">Tilletia caries</name>
    <name type="common">wheat bunt fungus</name>
    <dbReference type="NCBI Taxonomy" id="13290"/>
    <lineage>
        <taxon>Eukaryota</taxon>
        <taxon>Fungi</taxon>
        <taxon>Dikarya</taxon>
        <taxon>Basidiomycota</taxon>
        <taxon>Ustilaginomycotina</taxon>
        <taxon>Exobasidiomycetes</taxon>
        <taxon>Tilletiales</taxon>
        <taxon>Tilletiaceae</taxon>
        <taxon>Tilletia</taxon>
    </lineage>
</organism>
<dbReference type="EMBL" id="LWDD02000535">
    <property type="protein sequence ID" value="KAE8259234.1"/>
    <property type="molecule type" value="Genomic_DNA"/>
</dbReference>
<sequence length="272" mass="29837">MATANTATTPTDMGTRRTRPADPRSWSAPLKSSIRPTFASTSVLPSSIVEDAVHDAHSIPVGAHMPALINPLDAINLRQEEEDLFRSEIDNINFKVYNIGQLKSIYDTAAYQLPRWSVDFGQKFSDIVQQVAYFRITGTWLPLPPVADVYDPTASDHICHFPTPFLLSRSPWPCLRWSSSPRPTAFSIMSTSTFPSFASASASAFPITAPTTAKYHFHPCAALSVLDLCLQPTGPPSTSQGPSSSTVRLVLRYMRAARSWTESRPAHAQEGS</sequence>
<protein>
    <submittedName>
        <fullName evidence="2">Uncharacterized protein</fullName>
    </submittedName>
</protein>
<evidence type="ECO:0000313" key="3">
    <source>
        <dbReference type="Proteomes" id="UP000077671"/>
    </source>
</evidence>
<feature type="compositionally biased region" description="Polar residues" evidence="1">
    <location>
        <begin position="1"/>
        <end position="12"/>
    </location>
</feature>